<dbReference type="Gene3D" id="2.170.150.80">
    <property type="entry name" value="NAC domain"/>
    <property type="match status" value="1"/>
</dbReference>
<protein>
    <recommendedName>
        <fullName evidence="6">NAC domain-containing protein</fullName>
    </recommendedName>
</protein>
<dbReference type="InterPro" id="IPR036093">
    <property type="entry name" value="NAC_dom_sf"/>
</dbReference>
<keyword evidence="2" id="KW-0238">DNA-binding</keyword>
<evidence type="ECO:0000256" key="1">
    <source>
        <dbReference type="ARBA" id="ARBA00023015"/>
    </source>
</evidence>
<reference evidence="7" key="1">
    <citation type="submission" date="2023-07" db="EMBL/GenBank/DDBJ databases">
        <title>draft genome sequence of fig (Ficus carica).</title>
        <authorList>
            <person name="Takahashi T."/>
            <person name="Nishimura K."/>
        </authorList>
    </citation>
    <scope>NUCLEOTIDE SEQUENCE</scope>
</reference>
<keyword evidence="4" id="KW-0539">Nucleus</keyword>
<dbReference type="PANTHER" id="PTHR31744:SF220">
    <property type="entry name" value="LOW QUALITY PROTEIN: NAC DOMAIN-CONTAINING PROTEIN 90-LIKE"/>
    <property type="match status" value="1"/>
</dbReference>
<evidence type="ECO:0000256" key="2">
    <source>
        <dbReference type="ARBA" id="ARBA00023125"/>
    </source>
</evidence>
<dbReference type="AlphaFoldDB" id="A0AA88A5B5"/>
<proteinExistence type="predicted"/>
<dbReference type="PROSITE" id="PS51005">
    <property type="entry name" value="NAC"/>
    <property type="match status" value="1"/>
</dbReference>
<sequence>MEVPGFRFYPTEEELVSFYLPNKIKGTREEVINKVIPVLNIYDFSPWDLPRALCQGDPEQCFFFIPRQESEVRGGRPSRLTESGYWKATGSPSYVISLTNRIIGLKRTMVFYTGRAPNGVKTQWKMNEYKAIDQGDNQPPSSTGATPLLRQEFSLCRVYKKTKCLRAFDRRPTGMEIIRNPTNINLQQAHDSHGDRQEKASMPSRQSPPLAAVERTSSHEDSSSSGGGGNDGGQPSQTEESEYLNLQMDGNDSQGLWDWDFF</sequence>
<evidence type="ECO:0000259" key="6">
    <source>
        <dbReference type="PROSITE" id="PS51005"/>
    </source>
</evidence>
<comment type="caution">
    <text evidence="7">The sequence shown here is derived from an EMBL/GenBank/DDBJ whole genome shotgun (WGS) entry which is preliminary data.</text>
</comment>
<dbReference type="GO" id="GO:0006355">
    <property type="term" value="P:regulation of DNA-templated transcription"/>
    <property type="evidence" value="ECO:0007669"/>
    <property type="project" value="InterPro"/>
</dbReference>
<keyword evidence="3" id="KW-0804">Transcription</keyword>
<dbReference type="Pfam" id="PF02365">
    <property type="entry name" value="NAM"/>
    <property type="match status" value="1"/>
</dbReference>
<dbReference type="InterPro" id="IPR003441">
    <property type="entry name" value="NAC-dom"/>
</dbReference>
<dbReference type="GO" id="GO:0003677">
    <property type="term" value="F:DNA binding"/>
    <property type="evidence" value="ECO:0007669"/>
    <property type="project" value="UniProtKB-KW"/>
</dbReference>
<evidence type="ECO:0000256" key="3">
    <source>
        <dbReference type="ARBA" id="ARBA00023163"/>
    </source>
</evidence>
<accession>A0AA88A5B5</accession>
<feature type="domain" description="NAC" evidence="6">
    <location>
        <begin position="2"/>
        <end position="161"/>
    </location>
</feature>
<evidence type="ECO:0000313" key="8">
    <source>
        <dbReference type="Proteomes" id="UP001187192"/>
    </source>
</evidence>
<feature type="compositionally biased region" description="Polar residues" evidence="5">
    <location>
        <begin position="180"/>
        <end position="189"/>
    </location>
</feature>
<feature type="compositionally biased region" description="Basic and acidic residues" evidence="5">
    <location>
        <begin position="190"/>
        <end position="199"/>
    </location>
</feature>
<evidence type="ECO:0000313" key="7">
    <source>
        <dbReference type="EMBL" id="GMN39433.1"/>
    </source>
</evidence>
<dbReference type="SUPFAM" id="SSF101941">
    <property type="entry name" value="NAC domain"/>
    <property type="match status" value="1"/>
</dbReference>
<gene>
    <name evidence="7" type="ORF">TIFTF001_008669</name>
</gene>
<keyword evidence="1" id="KW-0805">Transcription regulation</keyword>
<dbReference type="Proteomes" id="UP001187192">
    <property type="component" value="Unassembled WGS sequence"/>
</dbReference>
<evidence type="ECO:0000256" key="5">
    <source>
        <dbReference type="SAM" id="MobiDB-lite"/>
    </source>
</evidence>
<name>A0AA88A5B5_FICCA</name>
<dbReference type="EMBL" id="BTGU01000009">
    <property type="protein sequence ID" value="GMN39433.1"/>
    <property type="molecule type" value="Genomic_DNA"/>
</dbReference>
<organism evidence="7 8">
    <name type="scientific">Ficus carica</name>
    <name type="common">Common fig</name>
    <dbReference type="NCBI Taxonomy" id="3494"/>
    <lineage>
        <taxon>Eukaryota</taxon>
        <taxon>Viridiplantae</taxon>
        <taxon>Streptophyta</taxon>
        <taxon>Embryophyta</taxon>
        <taxon>Tracheophyta</taxon>
        <taxon>Spermatophyta</taxon>
        <taxon>Magnoliopsida</taxon>
        <taxon>eudicotyledons</taxon>
        <taxon>Gunneridae</taxon>
        <taxon>Pentapetalae</taxon>
        <taxon>rosids</taxon>
        <taxon>fabids</taxon>
        <taxon>Rosales</taxon>
        <taxon>Moraceae</taxon>
        <taxon>Ficeae</taxon>
        <taxon>Ficus</taxon>
    </lineage>
</organism>
<evidence type="ECO:0000256" key="4">
    <source>
        <dbReference type="ARBA" id="ARBA00023242"/>
    </source>
</evidence>
<keyword evidence="8" id="KW-1185">Reference proteome</keyword>
<feature type="region of interest" description="Disordered" evidence="5">
    <location>
        <begin position="176"/>
        <end position="262"/>
    </location>
</feature>
<dbReference type="PANTHER" id="PTHR31744">
    <property type="entry name" value="PROTEIN CUP-SHAPED COTYLEDON 2-RELATED"/>
    <property type="match status" value="1"/>
</dbReference>